<dbReference type="InterPro" id="IPR050410">
    <property type="entry name" value="CCR4/nocturin_mRNA_transcr"/>
</dbReference>
<evidence type="ECO:0000313" key="6">
    <source>
        <dbReference type="Proteomes" id="UP001292079"/>
    </source>
</evidence>
<proteinExistence type="inferred from homology"/>
<comment type="caution">
    <text evidence="5">The sequence shown here is derived from an EMBL/GenBank/DDBJ whole genome shotgun (WGS) entry which is preliminary data.</text>
</comment>
<dbReference type="SUPFAM" id="SSF56219">
    <property type="entry name" value="DNase I-like"/>
    <property type="match status" value="1"/>
</dbReference>
<dbReference type="InterPro" id="IPR005135">
    <property type="entry name" value="Endo/exonuclease/phosphatase"/>
</dbReference>
<evidence type="ECO:0000313" key="5">
    <source>
        <dbReference type="EMBL" id="KAK4474181.1"/>
    </source>
</evidence>
<dbReference type="AlphaFoldDB" id="A0AAE1ZHM4"/>
<evidence type="ECO:0000256" key="2">
    <source>
        <dbReference type="ARBA" id="ARBA00022801"/>
    </source>
</evidence>
<evidence type="ECO:0000259" key="4">
    <source>
        <dbReference type="Pfam" id="PF03372"/>
    </source>
</evidence>
<dbReference type="Gene3D" id="3.60.10.10">
    <property type="entry name" value="Endonuclease/exonuclease/phosphatase"/>
    <property type="match status" value="1"/>
</dbReference>
<dbReference type="EMBL" id="JALJAT010000002">
    <property type="protein sequence ID" value="KAK4474181.1"/>
    <property type="molecule type" value="Genomic_DNA"/>
</dbReference>
<evidence type="ECO:0000256" key="3">
    <source>
        <dbReference type="ARBA" id="ARBA00023807"/>
    </source>
</evidence>
<organism evidence="5 6">
    <name type="scientific">Schistosoma mekongi</name>
    <name type="common">Parasitic worm</name>
    <dbReference type="NCBI Taxonomy" id="38744"/>
    <lineage>
        <taxon>Eukaryota</taxon>
        <taxon>Metazoa</taxon>
        <taxon>Spiralia</taxon>
        <taxon>Lophotrochozoa</taxon>
        <taxon>Platyhelminthes</taxon>
        <taxon>Trematoda</taxon>
        <taxon>Digenea</taxon>
        <taxon>Strigeidida</taxon>
        <taxon>Schistosomatoidea</taxon>
        <taxon>Schistosomatidae</taxon>
        <taxon>Schistosoma</taxon>
    </lineage>
</organism>
<reference evidence="5" key="2">
    <citation type="journal article" date="2023" name="Infect Dis Poverty">
        <title>Chromosome-scale genome of the human blood fluke Schistosoma mekongi and its implications for public health.</title>
        <authorList>
            <person name="Zhou M."/>
            <person name="Xu L."/>
            <person name="Xu D."/>
            <person name="Chen W."/>
            <person name="Khan J."/>
            <person name="Hu Y."/>
            <person name="Huang H."/>
            <person name="Wei H."/>
            <person name="Zhang Y."/>
            <person name="Chusongsang P."/>
            <person name="Tanasarnprasert K."/>
            <person name="Hu X."/>
            <person name="Limpanont Y."/>
            <person name="Lv Z."/>
        </authorList>
    </citation>
    <scope>NUCLEOTIDE SEQUENCE</scope>
    <source>
        <strain evidence="5">LV_2022a</strain>
    </source>
</reference>
<dbReference type="PANTHER" id="PTHR12121">
    <property type="entry name" value="CARBON CATABOLITE REPRESSOR PROTEIN 4"/>
    <property type="match status" value="1"/>
</dbReference>
<sequence>MSEKYHKVVLLQVQRKQIWMSICESNKTLYSRSYIHLEKPDRNDDLKIRIMQWNILAQGFIPLDEFIHCPCKMLSFERRCRLIAEEILRYDPDVVCLQEADIIKDIVENLTTRRGKDNYSFYFLPKYNSPCLMIKNNHGPDGLAVIYRNDKYKLIKTEKIPLNDDDSRHALFCHLVPKAVGSSNKSFSDIYLICLHLKAKETYCEIRRKQGQKLINYLRSFIERICSTGLSVKNTVLPPIFICGDFNADPTEPVINLLQNFSFNSNTLYKLTSAYYVAEGSKEPEFTTWKIRKSERITNLTEVCHTVDYIWYCNRLCTLLGVWSIPSKSEIGPSGLPSAVFPSDHMNLIADFSLSLNE</sequence>
<dbReference type="Proteomes" id="UP001292079">
    <property type="component" value="Unassembled WGS sequence"/>
</dbReference>
<gene>
    <name evidence="5" type="ORF">MN116_003480</name>
</gene>
<dbReference type="Pfam" id="PF03372">
    <property type="entry name" value="Exo_endo_phos"/>
    <property type="match status" value="1"/>
</dbReference>
<evidence type="ECO:0000256" key="1">
    <source>
        <dbReference type="ARBA" id="ARBA00010774"/>
    </source>
</evidence>
<feature type="domain" description="Endonuclease/exonuclease/phosphatase" evidence="4">
    <location>
        <begin position="51"/>
        <end position="345"/>
    </location>
</feature>
<dbReference type="PANTHER" id="PTHR12121:SF45">
    <property type="entry name" value="NOCTURNIN"/>
    <property type="match status" value="1"/>
</dbReference>
<dbReference type="InterPro" id="IPR036691">
    <property type="entry name" value="Endo/exonu/phosph_ase_sf"/>
</dbReference>
<dbReference type="GO" id="GO:0006139">
    <property type="term" value="P:nucleobase-containing compound metabolic process"/>
    <property type="evidence" value="ECO:0007669"/>
    <property type="project" value="UniProtKB-ARBA"/>
</dbReference>
<reference evidence="5" key="1">
    <citation type="submission" date="2022-04" db="EMBL/GenBank/DDBJ databases">
        <authorList>
            <person name="Xu L."/>
            <person name="Lv Z."/>
        </authorList>
    </citation>
    <scope>NUCLEOTIDE SEQUENCE</scope>
    <source>
        <strain evidence="5">LV_2022a</strain>
    </source>
</reference>
<keyword evidence="2" id="KW-0378">Hydrolase</keyword>
<name>A0AAE1ZHM4_SCHME</name>
<comment type="similarity">
    <text evidence="1">Belongs to the CCR4/nocturin family.</text>
</comment>
<keyword evidence="6" id="KW-1185">Reference proteome</keyword>
<accession>A0AAE1ZHM4</accession>
<protein>
    <recommendedName>
        <fullName evidence="3">Nocturnin</fullName>
    </recommendedName>
</protein>
<dbReference type="GO" id="GO:0000175">
    <property type="term" value="F:3'-5'-RNA exonuclease activity"/>
    <property type="evidence" value="ECO:0007669"/>
    <property type="project" value="TreeGrafter"/>
</dbReference>